<proteinExistence type="predicted"/>
<dbReference type="Proteomes" id="UP000799291">
    <property type="component" value="Unassembled WGS sequence"/>
</dbReference>
<feature type="region of interest" description="Disordered" evidence="1">
    <location>
        <begin position="259"/>
        <end position="312"/>
    </location>
</feature>
<name>A0A6G1JAQ6_9PLEO</name>
<feature type="compositionally biased region" description="Low complexity" evidence="1">
    <location>
        <begin position="259"/>
        <end position="273"/>
    </location>
</feature>
<dbReference type="EMBL" id="MU005575">
    <property type="protein sequence ID" value="KAF2687498.1"/>
    <property type="molecule type" value="Genomic_DNA"/>
</dbReference>
<dbReference type="InterPro" id="IPR016193">
    <property type="entry name" value="Cytidine_deaminase-like"/>
</dbReference>
<evidence type="ECO:0000313" key="2">
    <source>
        <dbReference type="EMBL" id="KAF2687498.1"/>
    </source>
</evidence>
<sequence>MKTDNYLTLCLEQAANSPLRYRHGCIIVRGGKVIGQGFNDHRAGFDGGALKTGRLPSRSIDGAALAELKKKHKLKRELKYPQQEETNTFTPFENMGGSGKLTNNPLSMHSEMMAIHSALATSGTIASSAVSYQKPYFKLSGDSKRKARLRRDAIKAYVETVCKTALAQFKGGDLNALHLNRAQLDLALQLKEKEKDVAEPPENSMEKHRTKNQKYHHQNNRNQYHGQHHNKQRRQYARKLSAQDTIMAPCHSNASIKLSNSEYSSDTSCSSDSLIKPRKSTTSNFSKKTQPFLVPQGHAGRRARSVADRTKNPRLNGADLYVARLGWRSTSSKDASHGRRATSENSQDAPPDNLQPLSGSLHDELLNPKLRTPSPSTTLSMSTDRLPTVLASRPCYRCISYMNSVGIKRVFWTTDTGEWECAKVRDLVEALDNLGEGGASNAATALSNVFVTKHEILMLRRTMADS</sequence>
<dbReference type="AlphaFoldDB" id="A0A6G1JAQ6"/>
<dbReference type="OrthoDB" id="9972196at2759"/>
<accession>A0A6G1JAQ6</accession>
<feature type="compositionally biased region" description="Polar residues" evidence="1">
    <location>
        <begin position="280"/>
        <end position="289"/>
    </location>
</feature>
<feature type="compositionally biased region" description="Low complexity" evidence="1">
    <location>
        <begin position="372"/>
        <end position="382"/>
    </location>
</feature>
<reference evidence="2" key="1">
    <citation type="journal article" date="2020" name="Stud. Mycol.">
        <title>101 Dothideomycetes genomes: a test case for predicting lifestyles and emergence of pathogens.</title>
        <authorList>
            <person name="Haridas S."/>
            <person name="Albert R."/>
            <person name="Binder M."/>
            <person name="Bloem J."/>
            <person name="Labutti K."/>
            <person name="Salamov A."/>
            <person name="Andreopoulos B."/>
            <person name="Baker S."/>
            <person name="Barry K."/>
            <person name="Bills G."/>
            <person name="Bluhm B."/>
            <person name="Cannon C."/>
            <person name="Castanera R."/>
            <person name="Culley D."/>
            <person name="Daum C."/>
            <person name="Ezra D."/>
            <person name="Gonzalez J."/>
            <person name="Henrissat B."/>
            <person name="Kuo A."/>
            <person name="Liang C."/>
            <person name="Lipzen A."/>
            <person name="Lutzoni F."/>
            <person name="Magnuson J."/>
            <person name="Mondo S."/>
            <person name="Nolan M."/>
            <person name="Ohm R."/>
            <person name="Pangilinan J."/>
            <person name="Park H.-J."/>
            <person name="Ramirez L."/>
            <person name="Alfaro M."/>
            <person name="Sun H."/>
            <person name="Tritt A."/>
            <person name="Yoshinaga Y."/>
            <person name="Zwiers L.-H."/>
            <person name="Turgeon B."/>
            <person name="Goodwin S."/>
            <person name="Spatafora J."/>
            <person name="Crous P."/>
            <person name="Grigoriev I."/>
        </authorList>
    </citation>
    <scope>NUCLEOTIDE SEQUENCE</scope>
    <source>
        <strain evidence="2">CBS 122367</strain>
    </source>
</reference>
<feature type="region of interest" description="Disordered" evidence="1">
    <location>
        <begin position="331"/>
        <end position="382"/>
    </location>
</feature>
<evidence type="ECO:0000256" key="1">
    <source>
        <dbReference type="SAM" id="MobiDB-lite"/>
    </source>
</evidence>
<protein>
    <submittedName>
        <fullName evidence="2">Uncharacterized protein</fullName>
    </submittedName>
</protein>
<dbReference type="Gene3D" id="3.40.140.10">
    <property type="entry name" value="Cytidine Deaminase, domain 2"/>
    <property type="match status" value="1"/>
</dbReference>
<evidence type="ECO:0000313" key="3">
    <source>
        <dbReference type="Proteomes" id="UP000799291"/>
    </source>
</evidence>
<feature type="region of interest" description="Disordered" evidence="1">
    <location>
        <begin position="79"/>
        <end position="102"/>
    </location>
</feature>
<organism evidence="2 3">
    <name type="scientific">Lentithecium fluviatile CBS 122367</name>
    <dbReference type="NCBI Taxonomy" id="1168545"/>
    <lineage>
        <taxon>Eukaryota</taxon>
        <taxon>Fungi</taxon>
        <taxon>Dikarya</taxon>
        <taxon>Ascomycota</taxon>
        <taxon>Pezizomycotina</taxon>
        <taxon>Dothideomycetes</taxon>
        <taxon>Pleosporomycetidae</taxon>
        <taxon>Pleosporales</taxon>
        <taxon>Massarineae</taxon>
        <taxon>Lentitheciaceae</taxon>
        <taxon>Lentithecium</taxon>
    </lineage>
</organism>
<dbReference type="GO" id="GO:0006139">
    <property type="term" value="P:nucleobase-containing compound metabolic process"/>
    <property type="evidence" value="ECO:0007669"/>
    <property type="project" value="UniProtKB-ARBA"/>
</dbReference>
<gene>
    <name evidence="2" type="ORF">K458DRAFT_296434</name>
</gene>
<keyword evidence="3" id="KW-1185">Reference proteome</keyword>
<dbReference type="GO" id="GO:0003824">
    <property type="term" value="F:catalytic activity"/>
    <property type="evidence" value="ECO:0007669"/>
    <property type="project" value="InterPro"/>
</dbReference>
<dbReference type="SUPFAM" id="SSF53927">
    <property type="entry name" value="Cytidine deaminase-like"/>
    <property type="match status" value="1"/>
</dbReference>